<evidence type="ECO:0000256" key="1">
    <source>
        <dbReference type="ARBA" id="ARBA00005417"/>
    </source>
</evidence>
<dbReference type="AlphaFoldDB" id="K8ZLM8"/>
<dbReference type="InterPro" id="IPR003439">
    <property type="entry name" value="ABC_transporter-like_ATP-bd"/>
</dbReference>
<dbReference type="PANTHER" id="PTHR46743:SF2">
    <property type="entry name" value="TEICHOIC ACIDS EXPORT ATP-BINDING PROTEIN TAGH"/>
    <property type="match status" value="1"/>
</dbReference>
<dbReference type="PROSITE" id="PS50893">
    <property type="entry name" value="ABC_TRANSPORTER_2"/>
    <property type="match status" value="1"/>
</dbReference>
<dbReference type="InterPro" id="IPR015860">
    <property type="entry name" value="ABC_transpr_TagH-like"/>
</dbReference>
<evidence type="ECO:0000256" key="4">
    <source>
        <dbReference type="ARBA" id="ARBA00022741"/>
    </source>
</evidence>
<evidence type="ECO:0000259" key="9">
    <source>
        <dbReference type="PROSITE" id="PS50893"/>
    </source>
</evidence>
<dbReference type="STRING" id="1234409.C683_0794"/>
<evidence type="ECO:0000256" key="5">
    <source>
        <dbReference type="ARBA" id="ARBA00022840"/>
    </source>
</evidence>
<dbReference type="eggNOG" id="COG1134">
    <property type="taxonomic scope" value="Bacteria"/>
</dbReference>
<dbReference type="Gene3D" id="3.40.50.300">
    <property type="entry name" value="P-loop containing nucleotide triphosphate hydrolases"/>
    <property type="match status" value="1"/>
</dbReference>
<dbReference type="PANTHER" id="PTHR46743">
    <property type="entry name" value="TEICHOIC ACIDS EXPORT ATP-BINDING PROTEIN TAGH"/>
    <property type="match status" value="1"/>
</dbReference>
<reference evidence="10 11" key="1">
    <citation type="journal article" date="2013" name="Genome Announc.">
        <title>Draft Genome Sequence of Catellicoccus marimammalium, a Novel Species Commonly Found in Gull Feces.</title>
        <authorList>
            <person name="Weigand M.R."/>
            <person name="Ryu H."/>
            <person name="Bozcek L."/>
            <person name="Konstantinidis K.T."/>
            <person name="Santo Domingo J.W."/>
        </authorList>
    </citation>
    <scope>NUCLEOTIDE SEQUENCE [LARGE SCALE GENOMIC DNA]</scope>
    <source>
        <strain evidence="10 11">M35/04/3</strain>
    </source>
</reference>
<comment type="caution">
    <text evidence="10">The sequence shown here is derived from an EMBL/GenBank/DDBJ whole genome shotgun (WGS) entry which is preliminary data.</text>
</comment>
<dbReference type="FunFam" id="3.40.50.300:FF:003010">
    <property type="entry name" value="Teichoic acids export ATP-binding protein TagH"/>
    <property type="match status" value="1"/>
</dbReference>
<dbReference type="Proteomes" id="UP000016057">
    <property type="component" value="Unassembled WGS sequence"/>
</dbReference>
<keyword evidence="10" id="KW-0378">Hydrolase</keyword>
<feature type="domain" description="ABC transporter" evidence="9">
    <location>
        <begin position="17"/>
        <end position="250"/>
    </location>
</feature>
<keyword evidence="2" id="KW-0813">Transport</keyword>
<keyword evidence="3" id="KW-1003">Cell membrane</keyword>
<sequence length="344" mass="39490">MQPAKRNEIKVQFDLVTKEFDLAKKKSDKVKALFHLNREEIPTFWALKGISFKVYSGEAIGLIGINGSGKSTLSNVLSGIIPETTGEMTVNGETSIIAIGAGLKGNLTGIENIRFKALMNGLNEQEIEENMNSIIEFADLGDFIYQPVKNYSSGMKSRLGFAIAVHQDPDILIIDEALSVGDETFYQKCVNKIFEFKKQGKTIFFVSHSLGQIETLCDKVVWMHYGDMRLFGPTNEVLAEYRQFIQWFKQLSEEKKSEYQRQEKEKQKNFSLQKMLEQRVEIEQRDQIQEVMNKKKSSDKLDVISKIILFVLIVIYCFGLLNILNPHFVHHILRTVHHILRMFL</sequence>
<comment type="similarity">
    <text evidence="1">Belongs to the ABC transporter superfamily.</text>
</comment>
<dbReference type="InterPro" id="IPR017871">
    <property type="entry name" value="ABC_transporter-like_CS"/>
</dbReference>
<evidence type="ECO:0000256" key="6">
    <source>
        <dbReference type="ARBA" id="ARBA00022967"/>
    </source>
</evidence>
<evidence type="ECO:0000313" key="10">
    <source>
        <dbReference type="EMBL" id="EKU27463.1"/>
    </source>
</evidence>
<dbReference type="SMART" id="SM00382">
    <property type="entry name" value="AAA"/>
    <property type="match status" value="1"/>
</dbReference>
<dbReference type="PROSITE" id="PS00211">
    <property type="entry name" value="ABC_TRANSPORTER_1"/>
    <property type="match status" value="1"/>
</dbReference>
<keyword evidence="6" id="KW-1278">Translocase</keyword>
<keyword evidence="11" id="KW-1185">Reference proteome</keyword>
<dbReference type="OrthoDB" id="9778870at2"/>
<accession>K8ZLM8</accession>
<evidence type="ECO:0000256" key="7">
    <source>
        <dbReference type="ARBA" id="ARBA00023136"/>
    </source>
</evidence>
<dbReference type="GO" id="GO:0140359">
    <property type="term" value="F:ABC-type transporter activity"/>
    <property type="evidence" value="ECO:0007669"/>
    <property type="project" value="InterPro"/>
</dbReference>
<dbReference type="EMBL" id="AMYT01000017">
    <property type="protein sequence ID" value="EKU27463.1"/>
    <property type="molecule type" value="Genomic_DNA"/>
</dbReference>
<evidence type="ECO:0000313" key="11">
    <source>
        <dbReference type="Proteomes" id="UP000016057"/>
    </source>
</evidence>
<evidence type="ECO:0000256" key="8">
    <source>
        <dbReference type="SAM" id="Phobius"/>
    </source>
</evidence>
<keyword evidence="5 10" id="KW-0067">ATP-binding</keyword>
<dbReference type="GO" id="GO:0005524">
    <property type="term" value="F:ATP binding"/>
    <property type="evidence" value="ECO:0007669"/>
    <property type="project" value="UniProtKB-KW"/>
</dbReference>
<organism evidence="10 11">
    <name type="scientific">Catellicoccus marimammalium M35/04/3</name>
    <dbReference type="NCBI Taxonomy" id="1234409"/>
    <lineage>
        <taxon>Bacteria</taxon>
        <taxon>Bacillati</taxon>
        <taxon>Bacillota</taxon>
        <taxon>Bacilli</taxon>
        <taxon>Lactobacillales</taxon>
        <taxon>Enterococcaceae</taxon>
        <taxon>Catellicoccus</taxon>
    </lineage>
</organism>
<dbReference type="InterPro" id="IPR050683">
    <property type="entry name" value="Bact_Polysacc_Export_ATP-bd"/>
</dbReference>
<proteinExistence type="inferred from homology"/>
<keyword evidence="8" id="KW-1133">Transmembrane helix</keyword>
<keyword evidence="4" id="KW-0547">Nucleotide-binding</keyword>
<evidence type="ECO:0000256" key="2">
    <source>
        <dbReference type="ARBA" id="ARBA00022448"/>
    </source>
</evidence>
<keyword evidence="7 8" id="KW-0472">Membrane</keyword>
<dbReference type="InterPro" id="IPR003593">
    <property type="entry name" value="AAA+_ATPase"/>
</dbReference>
<dbReference type="GO" id="GO:0016020">
    <property type="term" value="C:membrane"/>
    <property type="evidence" value="ECO:0007669"/>
    <property type="project" value="InterPro"/>
</dbReference>
<protein>
    <submittedName>
        <fullName evidence="10">Teichoic acid export ATP-binding protein TagH</fullName>
        <ecNumber evidence="10">3.6.3.40</ecNumber>
    </submittedName>
</protein>
<dbReference type="RefSeq" id="WP_009490254.1">
    <property type="nucleotide sequence ID" value="NZ_AMYT01000017.1"/>
</dbReference>
<feature type="transmembrane region" description="Helical" evidence="8">
    <location>
        <begin position="303"/>
        <end position="324"/>
    </location>
</feature>
<dbReference type="GO" id="GO:0016887">
    <property type="term" value="F:ATP hydrolysis activity"/>
    <property type="evidence" value="ECO:0007669"/>
    <property type="project" value="InterPro"/>
</dbReference>
<dbReference type="InterPro" id="IPR027417">
    <property type="entry name" value="P-loop_NTPase"/>
</dbReference>
<dbReference type="Pfam" id="PF00005">
    <property type="entry name" value="ABC_tran"/>
    <property type="match status" value="1"/>
</dbReference>
<gene>
    <name evidence="10" type="ORF">C683_0794</name>
</gene>
<dbReference type="CDD" id="cd03220">
    <property type="entry name" value="ABC_KpsT_Wzt"/>
    <property type="match status" value="1"/>
</dbReference>
<keyword evidence="8" id="KW-0812">Transmembrane</keyword>
<name>K8ZLM8_9ENTE</name>
<dbReference type="EC" id="3.6.3.40" evidence="10"/>
<dbReference type="SUPFAM" id="SSF52540">
    <property type="entry name" value="P-loop containing nucleoside triphosphate hydrolases"/>
    <property type="match status" value="1"/>
</dbReference>
<evidence type="ECO:0000256" key="3">
    <source>
        <dbReference type="ARBA" id="ARBA00022475"/>
    </source>
</evidence>
<dbReference type="PATRIC" id="fig|1234409.3.peg.745"/>